<dbReference type="EMBL" id="BKAG01000004">
    <property type="protein sequence ID" value="GEP41564.1"/>
    <property type="molecule type" value="Genomic_DNA"/>
</dbReference>
<gene>
    <name evidence="1" type="ORF">BGE01nite_08550</name>
</gene>
<comment type="caution">
    <text evidence="1">The sequence shown here is derived from an EMBL/GenBank/DDBJ whole genome shotgun (WGS) entry which is preliminary data.</text>
</comment>
<accession>A0A512M489</accession>
<organism evidence="1 2">
    <name type="scientific">Brevifollis gellanilyticus</name>
    <dbReference type="NCBI Taxonomy" id="748831"/>
    <lineage>
        <taxon>Bacteria</taxon>
        <taxon>Pseudomonadati</taxon>
        <taxon>Verrucomicrobiota</taxon>
        <taxon>Verrucomicrobiia</taxon>
        <taxon>Verrucomicrobiales</taxon>
        <taxon>Verrucomicrobiaceae</taxon>
    </lineage>
</organism>
<protein>
    <submittedName>
        <fullName evidence="1">Uncharacterized protein</fullName>
    </submittedName>
</protein>
<dbReference type="AlphaFoldDB" id="A0A512M489"/>
<reference evidence="1 2" key="1">
    <citation type="submission" date="2019-07" db="EMBL/GenBank/DDBJ databases">
        <title>Whole genome shotgun sequence of Brevifollis gellanilyticus NBRC 108608.</title>
        <authorList>
            <person name="Hosoyama A."/>
            <person name="Uohara A."/>
            <person name="Ohji S."/>
            <person name="Ichikawa N."/>
        </authorList>
    </citation>
    <scope>NUCLEOTIDE SEQUENCE [LARGE SCALE GENOMIC DNA]</scope>
    <source>
        <strain evidence="1 2">NBRC 108608</strain>
    </source>
</reference>
<proteinExistence type="predicted"/>
<evidence type="ECO:0000313" key="1">
    <source>
        <dbReference type="EMBL" id="GEP41564.1"/>
    </source>
</evidence>
<name>A0A512M489_9BACT</name>
<sequence length="258" mass="31621">MPGSSPAGVAIILNINQRMHRNLQFHRDKLLLAIHRERYALWRRPVQYVQLNPPIPLRWVRHWRLTARARNRHDAAVLQTILQVIDHRLYHWRKTFKSGRRRARRMIENTQFPYGIREYRWKELGWPEQWKIFFHQILVNEGRYDQTYSYKFRRMDLLELFVEREYVYHARLIDPERESREAQIESFLTRSGGNIRLKTLLGESWRYGPDPRQKKLTRLANRRIRKALEGDWEAEVRRKRIIFSPRPLIRPNESFMLM</sequence>
<keyword evidence="2" id="KW-1185">Reference proteome</keyword>
<evidence type="ECO:0000313" key="2">
    <source>
        <dbReference type="Proteomes" id="UP000321577"/>
    </source>
</evidence>
<dbReference type="Proteomes" id="UP000321577">
    <property type="component" value="Unassembled WGS sequence"/>
</dbReference>